<keyword evidence="2" id="KW-1185">Reference proteome</keyword>
<organism evidence="1 2">
    <name type="scientific">Puccinia coronata f. sp. avenae</name>
    <dbReference type="NCBI Taxonomy" id="200324"/>
    <lineage>
        <taxon>Eukaryota</taxon>
        <taxon>Fungi</taxon>
        <taxon>Dikarya</taxon>
        <taxon>Basidiomycota</taxon>
        <taxon>Pucciniomycotina</taxon>
        <taxon>Pucciniomycetes</taxon>
        <taxon>Pucciniales</taxon>
        <taxon>Pucciniaceae</taxon>
        <taxon>Puccinia</taxon>
    </lineage>
</organism>
<comment type="caution">
    <text evidence="1">The sequence shown here is derived from an EMBL/GenBank/DDBJ whole genome shotgun (WGS) entry which is preliminary data.</text>
</comment>
<sequence length="142" mass="14919">MRESGTSLNHPAVEWIRSSSAAVMTAGTGPISRFHSARAEAAQQDVSHRPFSIWAGQSDSLQGFTRCCPALMLACNLKTKAMDNLHDKLLAERAGSRAIKGAVMPCNDNCHAHLGLSTLAGCTAVGFGGAGKAGSNRMIHNN</sequence>
<dbReference type="EMBL" id="PGCJ01000142">
    <property type="protein sequence ID" value="PLW43908.1"/>
    <property type="molecule type" value="Genomic_DNA"/>
</dbReference>
<name>A0A2N5V1N1_9BASI</name>
<proteinExistence type="predicted"/>
<protein>
    <submittedName>
        <fullName evidence="1">Uncharacterized protein</fullName>
    </submittedName>
</protein>
<evidence type="ECO:0000313" key="2">
    <source>
        <dbReference type="Proteomes" id="UP000235388"/>
    </source>
</evidence>
<evidence type="ECO:0000313" key="1">
    <source>
        <dbReference type="EMBL" id="PLW43908.1"/>
    </source>
</evidence>
<dbReference type="Proteomes" id="UP000235388">
    <property type="component" value="Unassembled WGS sequence"/>
</dbReference>
<dbReference type="AlphaFoldDB" id="A0A2N5V1N1"/>
<accession>A0A2N5V1N1</accession>
<gene>
    <name evidence="1" type="ORF">PCANC_09637</name>
</gene>
<reference evidence="1 2" key="1">
    <citation type="submission" date="2017-11" db="EMBL/GenBank/DDBJ databases">
        <title>De novo assembly and phasing of dikaryotic genomes from two isolates of Puccinia coronata f. sp. avenae, the causal agent of oat crown rust.</title>
        <authorList>
            <person name="Miller M.E."/>
            <person name="Zhang Y."/>
            <person name="Omidvar V."/>
            <person name="Sperschneider J."/>
            <person name="Schwessinger B."/>
            <person name="Raley C."/>
            <person name="Palmer J.M."/>
            <person name="Garnica D."/>
            <person name="Upadhyaya N."/>
            <person name="Rathjen J."/>
            <person name="Taylor J.M."/>
            <person name="Park R.F."/>
            <person name="Dodds P.N."/>
            <person name="Hirsch C.D."/>
            <person name="Kianian S.F."/>
            <person name="Figueroa M."/>
        </authorList>
    </citation>
    <scope>NUCLEOTIDE SEQUENCE [LARGE SCALE GENOMIC DNA]</scope>
    <source>
        <strain evidence="1">12NC29</strain>
    </source>
</reference>